<keyword evidence="2 6" id="KW-0812">Transmembrane</keyword>
<accession>A0A167L8B5</accession>
<dbReference type="GO" id="GO:0000329">
    <property type="term" value="C:fungal-type vacuole membrane"/>
    <property type="evidence" value="ECO:0007669"/>
    <property type="project" value="TreeGrafter"/>
</dbReference>
<sequence length="360" mass="39255">MAMDQSTYNYVIGVFFLLSVVSLWTISSFLVQNLMVFGFNKPFLVTYLKTSTVTLYLLPFLFQRYCRPPNSQYAYSSVPRTPGSPPRDSAPLPGEGRKMSIRATAELAGVFCILWFFANWTTNASLEFTSVASSTILASTSGFFTLAVGKLFGVEKLTWGKIAAVVISFSGVLLVSMGDHAAGSIAFPHATWGNFLSLMSAILYAFYATILKVRTGPEAQLDTQMFFGFVGLFITLGLWPIGLMLHIFGIESFDLPHENSAWAALLVSMFITWSSNYLYVLAVLRTTPLVVTIGLSLTIPFAMVGDFWLGRAPSLRTVCGALLVLVAFGAIGKEGAAEHEHAPPEDIGIGLQAVKQDLED</sequence>
<protein>
    <recommendedName>
        <fullName evidence="9">EamA domain-containing protein</fullName>
    </recommendedName>
</protein>
<feature type="transmembrane region" description="Helical" evidence="6">
    <location>
        <begin position="190"/>
        <end position="213"/>
    </location>
</feature>
<feature type="region of interest" description="Disordered" evidence="5">
    <location>
        <begin position="75"/>
        <end position="95"/>
    </location>
</feature>
<dbReference type="PANTHER" id="PTHR23051:SF0">
    <property type="entry name" value="SOLUTE CARRIER FAMILY 35 MEMBER F5"/>
    <property type="match status" value="1"/>
</dbReference>
<feature type="transmembrane region" description="Helical" evidence="6">
    <location>
        <begin position="7"/>
        <end position="31"/>
    </location>
</feature>
<organism evidence="7 8">
    <name type="scientific">Calocera viscosa (strain TUFC12733)</name>
    <dbReference type="NCBI Taxonomy" id="1330018"/>
    <lineage>
        <taxon>Eukaryota</taxon>
        <taxon>Fungi</taxon>
        <taxon>Dikarya</taxon>
        <taxon>Basidiomycota</taxon>
        <taxon>Agaricomycotina</taxon>
        <taxon>Dacrymycetes</taxon>
        <taxon>Dacrymycetales</taxon>
        <taxon>Dacrymycetaceae</taxon>
        <taxon>Calocera</taxon>
    </lineage>
</organism>
<feature type="transmembrane region" description="Helical" evidence="6">
    <location>
        <begin position="289"/>
        <end position="309"/>
    </location>
</feature>
<evidence type="ECO:0000256" key="2">
    <source>
        <dbReference type="ARBA" id="ARBA00022692"/>
    </source>
</evidence>
<evidence type="ECO:0008006" key="9">
    <source>
        <dbReference type="Google" id="ProtNLM"/>
    </source>
</evidence>
<feature type="transmembrane region" description="Helical" evidence="6">
    <location>
        <begin position="225"/>
        <end position="249"/>
    </location>
</feature>
<dbReference type="AlphaFoldDB" id="A0A167L8B5"/>
<evidence type="ECO:0000256" key="6">
    <source>
        <dbReference type="SAM" id="Phobius"/>
    </source>
</evidence>
<evidence type="ECO:0000256" key="4">
    <source>
        <dbReference type="ARBA" id="ARBA00023136"/>
    </source>
</evidence>
<keyword evidence="3 6" id="KW-1133">Transmembrane helix</keyword>
<dbReference type="EMBL" id="KV417289">
    <property type="protein sequence ID" value="KZO95434.1"/>
    <property type="molecule type" value="Genomic_DNA"/>
</dbReference>
<gene>
    <name evidence="7" type="ORF">CALVIDRAFT_550096</name>
</gene>
<evidence type="ECO:0000313" key="8">
    <source>
        <dbReference type="Proteomes" id="UP000076738"/>
    </source>
</evidence>
<dbReference type="PANTHER" id="PTHR23051">
    <property type="entry name" value="SOLUTE CARRIER FAMILY 35, MEMBER F5"/>
    <property type="match status" value="1"/>
</dbReference>
<keyword evidence="4 6" id="KW-0472">Membrane</keyword>
<dbReference type="Proteomes" id="UP000076738">
    <property type="component" value="Unassembled WGS sequence"/>
</dbReference>
<proteinExistence type="predicted"/>
<evidence type="ECO:0000256" key="5">
    <source>
        <dbReference type="SAM" id="MobiDB-lite"/>
    </source>
</evidence>
<feature type="transmembrane region" description="Helical" evidence="6">
    <location>
        <begin position="261"/>
        <end position="282"/>
    </location>
</feature>
<evidence type="ECO:0000256" key="1">
    <source>
        <dbReference type="ARBA" id="ARBA00004141"/>
    </source>
</evidence>
<feature type="transmembrane region" description="Helical" evidence="6">
    <location>
        <begin position="159"/>
        <end position="178"/>
    </location>
</feature>
<reference evidence="7 8" key="1">
    <citation type="journal article" date="2016" name="Mol. Biol. Evol.">
        <title>Comparative Genomics of Early-Diverging Mushroom-Forming Fungi Provides Insights into the Origins of Lignocellulose Decay Capabilities.</title>
        <authorList>
            <person name="Nagy L.G."/>
            <person name="Riley R."/>
            <person name="Tritt A."/>
            <person name="Adam C."/>
            <person name="Daum C."/>
            <person name="Floudas D."/>
            <person name="Sun H."/>
            <person name="Yadav J.S."/>
            <person name="Pangilinan J."/>
            <person name="Larsson K.H."/>
            <person name="Matsuura K."/>
            <person name="Barry K."/>
            <person name="Labutti K."/>
            <person name="Kuo R."/>
            <person name="Ohm R.A."/>
            <person name="Bhattacharya S.S."/>
            <person name="Shirouzu T."/>
            <person name="Yoshinaga Y."/>
            <person name="Martin F.M."/>
            <person name="Grigoriev I.V."/>
            <person name="Hibbett D.S."/>
        </authorList>
    </citation>
    <scope>NUCLEOTIDE SEQUENCE [LARGE SCALE GENOMIC DNA]</scope>
    <source>
        <strain evidence="7 8">TUFC12733</strain>
    </source>
</reference>
<feature type="transmembrane region" description="Helical" evidence="6">
    <location>
        <begin position="43"/>
        <end position="62"/>
    </location>
</feature>
<comment type="subcellular location">
    <subcellularLocation>
        <location evidence="1">Membrane</location>
        <topology evidence="1">Multi-pass membrane protein</topology>
    </subcellularLocation>
</comment>
<feature type="transmembrane region" description="Helical" evidence="6">
    <location>
        <begin position="130"/>
        <end position="152"/>
    </location>
</feature>
<dbReference type="STRING" id="1330018.A0A167L8B5"/>
<evidence type="ECO:0000256" key="3">
    <source>
        <dbReference type="ARBA" id="ARBA00022989"/>
    </source>
</evidence>
<dbReference type="OrthoDB" id="1436450at2759"/>
<feature type="transmembrane region" description="Helical" evidence="6">
    <location>
        <begin position="99"/>
        <end position="118"/>
    </location>
</feature>
<keyword evidence="8" id="KW-1185">Reference proteome</keyword>
<dbReference type="InterPro" id="IPR037185">
    <property type="entry name" value="EmrE-like"/>
</dbReference>
<name>A0A167L8B5_CALVF</name>
<dbReference type="SUPFAM" id="SSF103481">
    <property type="entry name" value="Multidrug resistance efflux transporter EmrE"/>
    <property type="match status" value="1"/>
</dbReference>
<evidence type="ECO:0000313" key="7">
    <source>
        <dbReference type="EMBL" id="KZO95434.1"/>
    </source>
</evidence>